<name>A0A9N8Q0D7_CHRIL</name>
<comment type="similarity">
    <text evidence="2">Belongs to the WD repeat EMAP family.</text>
</comment>
<dbReference type="CDD" id="cd21931">
    <property type="entry name" value="TD_EMAP-like"/>
    <property type="match status" value="1"/>
</dbReference>
<evidence type="ECO:0000256" key="9">
    <source>
        <dbReference type="SAM" id="MobiDB-lite"/>
    </source>
</evidence>
<dbReference type="GO" id="GO:0005874">
    <property type="term" value="C:microtubule"/>
    <property type="evidence" value="ECO:0007669"/>
    <property type="project" value="UniProtKB-KW"/>
</dbReference>
<dbReference type="InterPro" id="IPR049813">
    <property type="entry name" value="Elp-1-like_TD"/>
</dbReference>
<feature type="region of interest" description="Disordered" evidence="9">
    <location>
        <begin position="69"/>
        <end position="206"/>
    </location>
</feature>
<dbReference type="Pfam" id="PF03451">
    <property type="entry name" value="HELP"/>
    <property type="match status" value="1"/>
</dbReference>
<dbReference type="InterPro" id="IPR001680">
    <property type="entry name" value="WD40_rpt"/>
</dbReference>
<feature type="compositionally biased region" description="Low complexity" evidence="9">
    <location>
        <begin position="108"/>
        <end position="117"/>
    </location>
</feature>
<organism evidence="12 13">
    <name type="scientific">Chrysodeixis includens</name>
    <name type="common">Soybean looper</name>
    <name type="synonym">Pseudoplusia includens</name>
    <dbReference type="NCBI Taxonomy" id="689277"/>
    <lineage>
        <taxon>Eukaryota</taxon>
        <taxon>Metazoa</taxon>
        <taxon>Ecdysozoa</taxon>
        <taxon>Arthropoda</taxon>
        <taxon>Hexapoda</taxon>
        <taxon>Insecta</taxon>
        <taxon>Pterygota</taxon>
        <taxon>Neoptera</taxon>
        <taxon>Endopterygota</taxon>
        <taxon>Lepidoptera</taxon>
        <taxon>Glossata</taxon>
        <taxon>Ditrysia</taxon>
        <taxon>Noctuoidea</taxon>
        <taxon>Noctuidae</taxon>
        <taxon>Plusiinae</taxon>
        <taxon>Chrysodeixis</taxon>
    </lineage>
</organism>
<comment type="subcellular location">
    <subcellularLocation>
        <location evidence="1">Cytoplasm</location>
        <location evidence="1">Cytoskeleton</location>
    </subcellularLocation>
</comment>
<dbReference type="FunFam" id="2.130.10.10:FF:000005">
    <property type="entry name" value="Putative echinoderm microtubule-associated protein-like 1"/>
    <property type="match status" value="1"/>
</dbReference>
<evidence type="ECO:0000313" key="13">
    <source>
        <dbReference type="Proteomes" id="UP001154114"/>
    </source>
</evidence>
<dbReference type="GO" id="GO:0008017">
    <property type="term" value="F:microtubule binding"/>
    <property type="evidence" value="ECO:0007669"/>
    <property type="project" value="TreeGrafter"/>
</dbReference>
<evidence type="ECO:0000256" key="3">
    <source>
        <dbReference type="ARBA" id="ARBA00022490"/>
    </source>
</evidence>
<protein>
    <recommendedName>
        <fullName evidence="14">Echinoderm microtubule-associated protein-like 2</fullName>
    </recommendedName>
</protein>
<keyword evidence="3" id="KW-0963">Cytoplasm</keyword>
<dbReference type="GO" id="GO:0072686">
    <property type="term" value="C:mitotic spindle"/>
    <property type="evidence" value="ECO:0007669"/>
    <property type="project" value="TreeGrafter"/>
</dbReference>
<dbReference type="Proteomes" id="UP001154114">
    <property type="component" value="Chromosome 7"/>
</dbReference>
<feature type="compositionally biased region" description="Basic and acidic residues" evidence="9">
    <location>
        <begin position="310"/>
        <end position="339"/>
    </location>
</feature>
<dbReference type="InterPro" id="IPR050630">
    <property type="entry name" value="WD_repeat_EMAP"/>
</dbReference>
<sequence>MMRIDSTEKQHRYHNLLHDDHANEMLEGEGAGLAARVAELEVRCARQAEELLCLRSTLADALRRLNALEGRPAPPATPRNGAYTGSSGTPTRELRLRQPSYRETAKRTSSYGSSTSSLPQRRGPQHQSTGSLQSDSPASSSSLSPAPSPSPRATPAPHLVPHPPQPYRSRNNSTSSKEGNSPAANSLTKRWNSTGDFNAQGLTPNSRFTTTKSLLNLYSKPSQNGPILKHGTHTCQYNEEDASMRMYLRGRPIVLYAPSEHEGLDPAKVAPPPQNKLKLEWAYGYSKMDREEMRNKGHDVSGQDPAVSRVQDKGRGTVESRRRESSDETWLRDSSHDSAWRQCAEQPGVSRVRDAEREDLGGERQDRRMVQRTEEGALNIPTRPYVIGLRVLYESEGYEDLRERSLSWNRLQLKDQTHSRPIPGCEKKRSESLRRGDGLLKWGGQAAQFSEPEQVLKYRTVNSRENCDLNSSFRTDRKNSAPTTKSRSSLKITCYNCDQVDHPSFKYYKPAAKCDFDCSTRLDVPAVENSEQDWISTMQSADEEIKKIKEVLLDPKSENLLDIHPNYKLKNNRVYRIVGDEIKWLLPKVSTPRANGQVERLNRTILDALSTSTHGKDNKTWDKQIPNVAAGKDCRSNLYLLPTGEIVYFVAAVVVLFNVEEQCQRHYTGHTDDVKCLAIHPNKLVIASGQCAGHDRLDARPHVRVWNSVSLATLAVIGAGQMERAVACITFSRADGGALLAAVDDGPDHTISVWEWQRPDKGHCLAETKCSVDTVVAAEFHPLDRNQIVTCGKNHIAFWTLDQTNMLYKRMGVFDTRDKPKYVTCLGFNHNGDVLSGDSSGNIIVWGRGTNTVQKLVRGVHEGAVFALLATKDGHVVTGGGKDGRIVLFDADMNAAGLENVIEGHYGGVRALAEGRGRQLYVGTTRNCVLHGDLQLGFSPAVLAVRGHHPQLRAARRPAARVLTCCARLVYIHTHYGGSCTVHTHTLRRQLYVGTTRNCVLHGDLQLGFSPAVLAVRGHHPQLRAARRPAARVLTCCARLVYIHTHYGGSCTVHTHTLRRQLYVGTTRNCVLHGDLQLGFSPAVLAVRGHHPQLRAARRPAARVLTCCARLVYIHTHTTAAAVRGHHPQLRAARRPAARVLPCCARLVYIHTHTTAAAVRGHHPQLRAARRPAARVLPCCARLVYIHTHTTAAAVRGHHPQLRAARRPAARVLPCCARLVYIHTHTTAAAVRGHHPQLRAARRPAARVLPCCARLVYIHTHTTAAAVRGHHPQLRAARRPAARVLPCCARLVYIHTHTTAAAVRGHHPQLRAARRPAARVLPCCARLVYIHTHTTAAAVRGHHPQLRAARRPAARVLTCCARVHTHTLRRQLYVGTTRNCVLHGDLQLGFSPAGSHLLCSVSVHTHTLRRQLYVGTTRNCVLHGDLQLGFSPAVLAVRGHHPQLRAARRPAARVLTCCARLVYIHTHTTAAACTYTHTTAAAVRGHHPQLRAARRPAARVLTCCARLVYIHTLRRQLYVGTTRNCVLHGDLQLGFSPAVLAVRGHHPQLHGGSCTGAPPATCVLHGDLQLGFSPAVLAVRGHHPQLRAARRPAARVLTCCARLVYIHTHTTAAAVRGHHPQLRAARRPAARVLTCCARLVYIHTHTTAAAGSHLLCSVSVHTHTLRRQLYVGTTRNCVLHGDLQLGFSPAVLAVRGHHPQLRAARRPAARVLTCCARLVYIHTHTTAAAVRGHHPQLRAARRPAARVLTCCARLVYIHTHTTAAACTYTHTTAAAVRGHHPQLRAARRPAARVLTCCARLVYIHTHTTAAAVRGHHPQLRAARRPAARVLTCCARLVYIHTHTLRRQRASRGSRAAAVWGLAAHPQLAQFATAGWDKLLQLWDALGHCTVWSKDIDERAQTLAWSQDGGVLAVGCLTGKWLVFDPHSRDLLAAHQDGTEPIQTIQFSPDNKLVALGSRDNFIYVYRVDDNGARYSRLGKCLGHSSYITHLDWSEDSQYIRSNSGDYELLFWNATTCRQIPAATSMRDVVWATNSCPITFSTVGVWPDSADGTDINSCTRSHDNRLVATGDDFGKVKLFAYPVTQPKSLCHQFGGHSSHVTCVRFLPDDSRLLSTGGLDTSVLQWVVD</sequence>
<gene>
    <name evidence="12" type="ORF">CINC_LOCUS12230</name>
</gene>
<dbReference type="Pfam" id="PF23414">
    <property type="entry name" value="Beta-prop_EML_2"/>
    <property type="match status" value="1"/>
</dbReference>
<dbReference type="GO" id="GO:0000226">
    <property type="term" value="P:microtubule cytoskeleton organization"/>
    <property type="evidence" value="ECO:0007669"/>
    <property type="project" value="TreeGrafter"/>
</dbReference>
<evidence type="ECO:0000256" key="4">
    <source>
        <dbReference type="ARBA" id="ARBA00022574"/>
    </source>
</evidence>
<dbReference type="OrthoDB" id="47802at2759"/>
<keyword evidence="6" id="KW-0677">Repeat</keyword>
<dbReference type="InterPro" id="IPR005108">
    <property type="entry name" value="HELP"/>
</dbReference>
<proteinExistence type="inferred from homology"/>
<dbReference type="SMART" id="SM00320">
    <property type="entry name" value="WD40"/>
    <property type="match status" value="10"/>
</dbReference>
<feature type="domain" description="EML-like second beta-propeller" evidence="11">
    <location>
        <begin position="1858"/>
        <end position="2125"/>
    </location>
</feature>
<feature type="compositionally biased region" description="Basic and acidic residues" evidence="9">
    <location>
        <begin position="351"/>
        <end position="373"/>
    </location>
</feature>
<evidence type="ECO:0000256" key="8">
    <source>
        <dbReference type="PROSITE-ProRule" id="PRU00221"/>
    </source>
</evidence>
<dbReference type="PANTHER" id="PTHR13720">
    <property type="entry name" value="WD-40 REPEAT PROTEIN"/>
    <property type="match status" value="1"/>
</dbReference>
<feature type="repeat" description="WD" evidence="8">
    <location>
        <begin position="1980"/>
        <end position="2021"/>
    </location>
</feature>
<keyword evidence="5" id="KW-0493">Microtubule</keyword>
<evidence type="ECO:0000259" key="11">
    <source>
        <dbReference type="Pfam" id="PF23414"/>
    </source>
</evidence>
<feature type="compositionally biased region" description="Low complexity" evidence="9">
    <location>
        <begin position="134"/>
        <end position="145"/>
    </location>
</feature>
<keyword evidence="13" id="KW-1185">Reference proteome</keyword>
<feature type="repeat" description="WD" evidence="8">
    <location>
        <begin position="2092"/>
        <end position="2127"/>
    </location>
</feature>
<dbReference type="Pfam" id="PF23409">
    <property type="entry name" value="Beta-prop_EML"/>
    <property type="match status" value="1"/>
</dbReference>
<feature type="region of interest" description="Disordered" evidence="9">
    <location>
        <begin position="293"/>
        <end position="373"/>
    </location>
</feature>
<evidence type="ECO:0000256" key="2">
    <source>
        <dbReference type="ARBA" id="ARBA00006489"/>
    </source>
</evidence>
<evidence type="ECO:0000256" key="6">
    <source>
        <dbReference type="ARBA" id="ARBA00022737"/>
    </source>
</evidence>
<evidence type="ECO:0000313" key="12">
    <source>
        <dbReference type="EMBL" id="CAD0197952.1"/>
    </source>
</evidence>
<dbReference type="Gene3D" id="3.30.420.10">
    <property type="entry name" value="Ribonuclease H-like superfamily/Ribonuclease H"/>
    <property type="match status" value="1"/>
</dbReference>
<evidence type="ECO:0000256" key="1">
    <source>
        <dbReference type="ARBA" id="ARBA00004245"/>
    </source>
</evidence>
<feature type="domain" description="EML-like first beta-propeller" evidence="10">
    <location>
        <begin position="664"/>
        <end position="932"/>
    </location>
</feature>
<evidence type="ECO:0000256" key="7">
    <source>
        <dbReference type="ARBA" id="ARBA00023212"/>
    </source>
</evidence>
<dbReference type="SUPFAM" id="SSF50978">
    <property type="entry name" value="WD40 repeat-like"/>
    <property type="match status" value="2"/>
</dbReference>
<dbReference type="PANTHER" id="PTHR13720:SF50">
    <property type="entry name" value="ECHINODERM MICROTUBULE-ASSOCIATED PROTEIN-LIKE 2"/>
    <property type="match status" value="1"/>
</dbReference>
<dbReference type="InterPro" id="IPR055439">
    <property type="entry name" value="Beta-prop_EML_1st"/>
</dbReference>
<dbReference type="GO" id="GO:0003676">
    <property type="term" value="F:nucleic acid binding"/>
    <property type="evidence" value="ECO:0007669"/>
    <property type="project" value="InterPro"/>
</dbReference>
<evidence type="ECO:0008006" key="14">
    <source>
        <dbReference type="Google" id="ProtNLM"/>
    </source>
</evidence>
<feature type="compositionally biased region" description="Pro residues" evidence="9">
    <location>
        <begin position="146"/>
        <end position="166"/>
    </location>
</feature>
<evidence type="ECO:0000256" key="5">
    <source>
        <dbReference type="ARBA" id="ARBA00022701"/>
    </source>
</evidence>
<evidence type="ECO:0000259" key="10">
    <source>
        <dbReference type="Pfam" id="PF23409"/>
    </source>
</evidence>
<keyword evidence="4 8" id="KW-0853">WD repeat</keyword>
<dbReference type="Gene3D" id="2.130.10.10">
    <property type="entry name" value="YVTN repeat-like/Quinoprotein amine dehydrogenase"/>
    <property type="match status" value="2"/>
</dbReference>
<dbReference type="PROSITE" id="PS50294">
    <property type="entry name" value="WD_REPEATS_REGION"/>
    <property type="match status" value="1"/>
</dbReference>
<reference evidence="12" key="1">
    <citation type="submission" date="2021-12" db="EMBL/GenBank/DDBJ databases">
        <authorList>
            <person name="King R."/>
        </authorList>
    </citation>
    <scope>NUCLEOTIDE SEQUENCE</scope>
</reference>
<dbReference type="InterPro" id="IPR036397">
    <property type="entry name" value="RNaseH_sf"/>
</dbReference>
<accession>A0A9N8Q0D7</accession>
<dbReference type="InterPro" id="IPR055442">
    <property type="entry name" value="Beta-prop_EML-like_2nd"/>
</dbReference>
<dbReference type="PROSITE" id="PS50082">
    <property type="entry name" value="WD_REPEATS_2"/>
    <property type="match status" value="2"/>
</dbReference>
<keyword evidence="7" id="KW-0206">Cytoskeleton</keyword>
<dbReference type="InterPro" id="IPR015943">
    <property type="entry name" value="WD40/YVTN_repeat-like_dom_sf"/>
</dbReference>
<feature type="compositionally biased region" description="Polar residues" evidence="9">
    <location>
        <begin position="168"/>
        <end position="206"/>
    </location>
</feature>
<dbReference type="EMBL" id="LR824010">
    <property type="protein sequence ID" value="CAD0197952.1"/>
    <property type="molecule type" value="Genomic_DNA"/>
</dbReference>
<dbReference type="InterPro" id="IPR036322">
    <property type="entry name" value="WD40_repeat_dom_sf"/>
</dbReference>